<reference evidence="1" key="2">
    <citation type="journal article" date="2015" name="Data Brief">
        <title>Shoot transcriptome of the giant reed, Arundo donax.</title>
        <authorList>
            <person name="Barrero R.A."/>
            <person name="Guerrero F.D."/>
            <person name="Moolhuijzen P."/>
            <person name="Goolsby J.A."/>
            <person name="Tidwell J."/>
            <person name="Bellgard S.E."/>
            <person name="Bellgard M.I."/>
        </authorList>
    </citation>
    <scope>NUCLEOTIDE SEQUENCE</scope>
    <source>
        <tissue evidence="1">Shoot tissue taken approximately 20 cm above the soil surface</tissue>
    </source>
</reference>
<protein>
    <submittedName>
        <fullName evidence="1">Uncharacterized protein</fullName>
    </submittedName>
</protein>
<proteinExistence type="predicted"/>
<reference evidence="1" key="1">
    <citation type="submission" date="2014-09" db="EMBL/GenBank/DDBJ databases">
        <authorList>
            <person name="Magalhaes I.L.F."/>
            <person name="Oliveira U."/>
            <person name="Santos F.R."/>
            <person name="Vidigal T.H.D.A."/>
            <person name="Brescovit A.D."/>
            <person name="Santos A.J."/>
        </authorList>
    </citation>
    <scope>NUCLEOTIDE SEQUENCE</scope>
    <source>
        <tissue evidence="1">Shoot tissue taken approximately 20 cm above the soil surface</tissue>
    </source>
</reference>
<name>A0A0A9B1A7_ARUDO</name>
<accession>A0A0A9B1A7</accession>
<evidence type="ECO:0000313" key="1">
    <source>
        <dbReference type="EMBL" id="JAD57116.1"/>
    </source>
</evidence>
<sequence length="13" mass="1488">MGTKRPPLSTTWL</sequence>
<dbReference type="EMBL" id="GBRH01240779">
    <property type="protein sequence ID" value="JAD57116.1"/>
    <property type="molecule type" value="Transcribed_RNA"/>
</dbReference>
<organism evidence="1">
    <name type="scientific">Arundo donax</name>
    <name type="common">Giant reed</name>
    <name type="synonym">Donax arundinaceus</name>
    <dbReference type="NCBI Taxonomy" id="35708"/>
    <lineage>
        <taxon>Eukaryota</taxon>
        <taxon>Viridiplantae</taxon>
        <taxon>Streptophyta</taxon>
        <taxon>Embryophyta</taxon>
        <taxon>Tracheophyta</taxon>
        <taxon>Spermatophyta</taxon>
        <taxon>Magnoliopsida</taxon>
        <taxon>Liliopsida</taxon>
        <taxon>Poales</taxon>
        <taxon>Poaceae</taxon>
        <taxon>PACMAD clade</taxon>
        <taxon>Arundinoideae</taxon>
        <taxon>Arundineae</taxon>
        <taxon>Arundo</taxon>
    </lineage>
</organism>